<accession>A0AC55CQH5</accession>
<proteinExistence type="predicted"/>
<sequence>MLPADSSRRLVAELQGALDACAEQEQQLDQSLRVCRRLLGTWKPAGVPEPEPSHEDPSPGAPSPQDLKELELLTQALEKAVRVRKSPSKTAERAKVPNQKPRTKAPTAPAPPQAPGRTSSHTSVTRPTRSSHQPKVLTTGHQEHRLRPAQERATLGTGARATKPSLGDPQVTSAAPRGPEVFTLKEKGSLLRLPLAFQKTVSQNSRLWAQLTSTQASDTEEAAARARFLQKMQAASGRAAPGLSMAQVEAEVGTLRRACWLLRLHMNNETAAAPADWVQEYRRVLTLEGLQTMAGQCLRRLQELRQAVAGQQLDPWPLGKPPQACPCRGGADANWKPQLLLYSSTRELQSLVAHQLHTTMLAQQLHLQKVLMAELLPLVRGTPSPSRLALCRAVHSLLCDGGQHFPVALRDEPAD</sequence>
<protein>
    <submittedName>
        <fullName evidence="2">Tubulin epsilon and delta complex protein 2</fullName>
    </submittedName>
</protein>
<evidence type="ECO:0000313" key="2">
    <source>
        <dbReference type="RefSeq" id="XP_045141848.1"/>
    </source>
</evidence>
<evidence type="ECO:0000313" key="1">
    <source>
        <dbReference type="Proteomes" id="UP000694863"/>
    </source>
</evidence>
<organism evidence="1 2">
    <name type="scientific">Echinops telfairi</name>
    <name type="common">Lesser hedgehog tenrec</name>
    <dbReference type="NCBI Taxonomy" id="9371"/>
    <lineage>
        <taxon>Eukaryota</taxon>
        <taxon>Metazoa</taxon>
        <taxon>Chordata</taxon>
        <taxon>Craniata</taxon>
        <taxon>Vertebrata</taxon>
        <taxon>Euteleostomi</taxon>
        <taxon>Mammalia</taxon>
        <taxon>Eutheria</taxon>
        <taxon>Afrotheria</taxon>
        <taxon>Tenrecidae</taxon>
        <taxon>Tenrecinae</taxon>
        <taxon>Echinops</taxon>
    </lineage>
</organism>
<dbReference type="RefSeq" id="XP_045141848.1">
    <property type="nucleotide sequence ID" value="XM_045285913.1"/>
</dbReference>
<keyword evidence="1" id="KW-1185">Reference proteome</keyword>
<gene>
    <name evidence="2" type="primary">TEDC2</name>
</gene>
<name>A0AC55CQH5_ECHTE</name>
<reference evidence="2" key="1">
    <citation type="submission" date="2025-08" db="UniProtKB">
        <authorList>
            <consortium name="RefSeq"/>
        </authorList>
    </citation>
    <scope>IDENTIFICATION</scope>
</reference>
<dbReference type="Proteomes" id="UP000694863">
    <property type="component" value="Unplaced"/>
</dbReference>